<keyword evidence="3" id="KW-1185">Reference proteome</keyword>
<dbReference type="PROSITE" id="PS51257">
    <property type="entry name" value="PROKAR_LIPOPROTEIN"/>
    <property type="match status" value="1"/>
</dbReference>
<dbReference type="AlphaFoldDB" id="A0A5S9IPX0"/>
<dbReference type="GO" id="GO:0015562">
    <property type="term" value="F:efflux transmembrane transporter activity"/>
    <property type="evidence" value="ECO:0007669"/>
    <property type="project" value="InterPro"/>
</dbReference>
<dbReference type="SUPFAM" id="SSF56954">
    <property type="entry name" value="Outer membrane efflux proteins (OEP)"/>
    <property type="match status" value="1"/>
</dbReference>
<accession>A0A5S9IPX0</accession>
<proteinExistence type="predicted"/>
<evidence type="ECO:0000313" key="3">
    <source>
        <dbReference type="Proteomes" id="UP000326354"/>
    </source>
</evidence>
<sequence length="596" mass="69216">MHKFFYYSLLALIIVGCTPYGSPKEEVQPVQEYREELTEDYVERVNNKYKEPEKKQKPQQKQQQVDIKPNRDSLVDIHKLWWYKKMHSEESKKAPVTLKDLYVKTLNHSNQVKVFSDIPIIRSTGIQEAEGEFDPVIYAEGGYNRVNEPVGNVLKTGDDNDFKENELYFEAGIKKKFSPGTEVQVSEKLQRIQNNSEFTDPNPQSIATLSVSIIQPLLRGAGIEYNESLYRLAKIDSKIAKKEFKRQLETHLLEVTRAYWALYLAQASLTLRREMVKNIEDINREIKQRSELDALQSEIYHTESALAFHRARIIRAETVVKNSRDRLLTLINDPQYIYDSDTLVLGDIPFTKWNDIELKKSLLQSMRNRPELEQAYLQIRASTIRLNMTKNELLPILDGIVEFAFTGLRAENDMGGAIGDQFAGGDPGARFGFRFEYPIWNRKARARHTRRQVEKRQLINQFKTTMENVLFEVKVSIREVETTYQEFLARQKAFVAAQKEINALKNRRVLETVLQGNKGVSSFLQALLQSQNNYLETQFQLVKSMIDYNLAITNLKRSEGTFLSFENIETVIEEDENGLPMWRTVINSYEDKYTSK</sequence>
<feature type="region of interest" description="Disordered" evidence="1">
    <location>
        <begin position="49"/>
        <end position="68"/>
    </location>
</feature>
<evidence type="ECO:0000256" key="1">
    <source>
        <dbReference type="SAM" id="MobiDB-lite"/>
    </source>
</evidence>
<evidence type="ECO:0000313" key="2">
    <source>
        <dbReference type="EMBL" id="BBM85282.1"/>
    </source>
</evidence>
<dbReference type="Gene3D" id="1.20.1600.10">
    <property type="entry name" value="Outer membrane efflux proteins (OEP)"/>
    <property type="match status" value="1"/>
</dbReference>
<dbReference type="KEGG" id="uam:UABAM_03646"/>
<reference evidence="2 3" key="1">
    <citation type="submission" date="2019-08" db="EMBL/GenBank/DDBJ databases">
        <title>Complete genome sequence of Candidatus Uab amorphum.</title>
        <authorList>
            <person name="Shiratori T."/>
            <person name="Suzuki S."/>
            <person name="Kakizawa Y."/>
            <person name="Ishida K."/>
        </authorList>
    </citation>
    <scope>NUCLEOTIDE SEQUENCE [LARGE SCALE GENOMIC DNA]</scope>
    <source>
        <strain evidence="2 3">SRT547</strain>
    </source>
</reference>
<protein>
    <submittedName>
        <fullName evidence="2">Outer membrane channel protein</fullName>
    </submittedName>
</protein>
<gene>
    <name evidence="2" type="ORF">UABAM_03646</name>
</gene>
<dbReference type="RefSeq" id="WP_151969392.1">
    <property type="nucleotide sequence ID" value="NZ_AP019860.1"/>
</dbReference>
<name>A0A5S9IPX0_UABAM</name>
<dbReference type="PANTHER" id="PTHR30203:SF33">
    <property type="entry name" value="BLR4455 PROTEIN"/>
    <property type="match status" value="1"/>
</dbReference>
<dbReference type="OrthoDB" id="229865at2"/>
<dbReference type="Proteomes" id="UP000326354">
    <property type="component" value="Chromosome"/>
</dbReference>
<dbReference type="EMBL" id="AP019860">
    <property type="protein sequence ID" value="BBM85282.1"/>
    <property type="molecule type" value="Genomic_DNA"/>
</dbReference>
<dbReference type="PANTHER" id="PTHR30203">
    <property type="entry name" value="OUTER MEMBRANE CATION EFFLUX PROTEIN"/>
    <property type="match status" value="1"/>
</dbReference>
<dbReference type="InterPro" id="IPR010131">
    <property type="entry name" value="MdtP/NodT-like"/>
</dbReference>
<organism evidence="2 3">
    <name type="scientific">Uabimicrobium amorphum</name>
    <dbReference type="NCBI Taxonomy" id="2596890"/>
    <lineage>
        <taxon>Bacteria</taxon>
        <taxon>Pseudomonadati</taxon>
        <taxon>Planctomycetota</taxon>
        <taxon>Candidatus Uabimicrobiia</taxon>
        <taxon>Candidatus Uabimicrobiales</taxon>
        <taxon>Candidatus Uabimicrobiaceae</taxon>
        <taxon>Candidatus Uabimicrobium</taxon>
    </lineage>
</organism>